<sequence>MARGTTPPPKLPPSSRQDDFSFPIPRRDGAQAATQPTHSAWSFPGALPALPSPQVAALQQENTSLRQQHATQGSLLEAQKTEITSLQAQLSTLEQKLEAALDRYLLFPHPPPPHRTWILNPPTAAIKTAQEDFERRLDSRFNSVHQLLTTNHEALNSLRTDLAAFPSIRSLQSLQETVASEQNHPFTLALLTSPPLPDRRNRKPRRRLLLTLIMADRHLLLHLQQPDPPDTPDALVLQETNTAVSLSGNIAHNQVAHHPAPRSVTAILTRRTLTVNLDFPQFTDQLLADLDGVTASIPTTANHPVIDSRLAYLQAAHTSLTNRWNKQPHNRRLRRRIAALAREIETHTTTLARQQWEQLCSGLSNQLGCKQSSHDIVDVVGGFVEFASTPTKGCQDMGDVRLPDYVKKTLSLGPKFATEPKKSAPELISISRRVARAAPNSDEDSLVNECVSVVSRKRPASNHQPVRRVQQFLRDNSLCLLPADKDGGFVVLTGGSDGHIEHTLQRATNVVMDHVHAAGLTCSAAKSALLLIRPPDRRRLKTPHPTTTALIFGPSIDEVHTLVLGPCTDGVVSTCSVACGRPVAFSSVVSSGVYRYLEVGFSANG</sequence>
<reference evidence="3" key="1">
    <citation type="journal article" date="2020" name="Cell">
        <title>Large-Scale Comparative Analyses of Tick Genomes Elucidate Their Genetic Diversity and Vector Capacities.</title>
        <authorList>
            <consortium name="Tick Genome and Microbiome Consortium (TIGMIC)"/>
            <person name="Jia N."/>
            <person name="Wang J."/>
            <person name="Shi W."/>
            <person name="Du L."/>
            <person name="Sun Y."/>
            <person name="Zhan W."/>
            <person name="Jiang J.F."/>
            <person name="Wang Q."/>
            <person name="Zhang B."/>
            <person name="Ji P."/>
            <person name="Bell-Sakyi L."/>
            <person name="Cui X.M."/>
            <person name="Yuan T.T."/>
            <person name="Jiang B.G."/>
            <person name="Yang W.F."/>
            <person name="Lam T.T."/>
            <person name="Chang Q.C."/>
            <person name="Ding S.J."/>
            <person name="Wang X.J."/>
            <person name="Zhu J.G."/>
            <person name="Ruan X.D."/>
            <person name="Zhao L."/>
            <person name="Wei J.T."/>
            <person name="Ye R.Z."/>
            <person name="Que T.C."/>
            <person name="Du C.H."/>
            <person name="Zhou Y.H."/>
            <person name="Cheng J.X."/>
            <person name="Dai P.F."/>
            <person name="Guo W.B."/>
            <person name="Han X.H."/>
            <person name="Huang E.J."/>
            <person name="Li L.F."/>
            <person name="Wei W."/>
            <person name="Gao Y.C."/>
            <person name="Liu J.Z."/>
            <person name="Shao H.Z."/>
            <person name="Wang X."/>
            <person name="Wang C.C."/>
            <person name="Yang T.C."/>
            <person name="Huo Q.B."/>
            <person name="Li W."/>
            <person name="Chen H.Y."/>
            <person name="Chen S.E."/>
            <person name="Zhou L.G."/>
            <person name="Ni X.B."/>
            <person name="Tian J.H."/>
            <person name="Sheng Y."/>
            <person name="Liu T."/>
            <person name="Pan Y.S."/>
            <person name="Xia L.Y."/>
            <person name="Li J."/>
            <person name="Zhao F."/>
            <person name="Cao W.C."/>
        </authorList>
    </citation>
    <scope>NUCLEOTIDE SEQUENCE</scope>
    <source>
        <strain evidence="3">Rsan-2018</strain>
    </source>
</reference>
<organism evidence="3 4">
    <name type="scientific">Rhipicephalus sanguineus</name>
    <name type="common">Brown dog tick</name>
    <name type="synonym">Ixodes sanguineus</name>
    <dbReference type="NCBI Taxonomy" id="34632"/>
    <lineage>
        <taxon>Eukaryota</taxon>
        <taxon>Metazoa</taxon>
        <taxon>Ecdysozoa</taxon>
        <taxon>Arthropoda</taxon>
        <taxon>Chelicerata</taxon>
        <taxon>Arachnida</taxon>
        <taxon>Acari</taxon>
        <taxon>Parasitiformes</taxon>
        <taxon>Ixodida</taxon>
        <taxon>Ixodoidea</taxon>
        <taxon>Ixodidae</taxon>
        <taxon>Rhipicephalinae</taxon>
        <taxon>Rhipicephalus</taxon>
        <taxon>Rhipicephalus</taxon>
    </lineage>
</organism>
<evidence type="ECO:0000313" key="3">
    <source>
        <dbReference type="EMBL" id="KAH7947143.1"/>
    </source>
</evidence>
<dbReference type="EMBL" id="JABSTV010001252">
    <property type="protein sequence ID" value="KAH7947143.1"/>
    <property type="molecule type" value="Genomic_DNA"/>
</dbReference>
<accession>A0A9D4STL4</accession>
<feature type="coiled-coil region" evidence="1">
    <location>
        <begin position="76"/>
        <end position="103"/>
    </location>
</feature>
<evidence type="ECO:0000256" key="2">
    <source>
        <dbReference type="SAM" id="MobiDB-lite"/>
    </source>
</evidence>
<dbReference type="Proteomes" id="UP000821837">
    <property type="component" value="Chromosome 6"/>
</dbReference>
<feature type="region of interest" description="Disordered" evidence="2">
    <location>
        <begin position="1"/>
        <end position="46"/>
    </location>
</feature>
<keyword evidence="4" id="KW-1185">Reference proteome</keyword>
<reference evidence="3" key="2">
    <citation type="submission" date="2021-09" db="EMBL/GenBank/DDBJ databases">
        <authorList>
            <person name="Jia N."/>
            <person name="Wang J."/>
            <person name="Shi W."/>
            <person name="Du L."/>
            <person name="Sun Y."/>
            <person name="Zhan W."/>
            <person name="Jiang J."/>
            <person name="Wang Q."/>
            <person name="Zhang B."/>
            <person name="Ji P."/>
            <person name="Sakyi L.B."/>
            <person name="Cui X."/>
            <person name="Yuan T."/>
            <person name="Jiang B."/>
            <person name="Yang W."/>
            <person name="Lam T.T.-Y."/>
            <person name="Chang Q."/>
            <person name="Ding S."/>
            <person name="Wang X."/>
            <person name="Zhu J."/>
            <person name="Ruan X."/>
            <person name="Zhao L."/>
            <person name="Wei J."/>
            <person name="Que T."/>
            <person name="Du C."/>
            <person name="Cheng J."/>
            <person name="Dai P."/>
            <person name="Han X."/>
            <person name="Huang E."/>
            <person name="Gao Y."/>
            <person name="Liu J."/>
            <person name="Shao H."/>
            <person name="Ye R."/>
            <person name="Li L."/>
            <person name="Wei W."/>
            <person name="Wang X."/>
            <person name="Wang C."/>
            <person name="Huo Q."/>
            <person name="Li W."/>
            <person name="Guo W."/>
            <person name="Chen H."/>
            <person name="Chen S."/>
            <person name="Zhou L."/>
            <person name="Zhou L."/>
            <person name="Ni X."/>
            <person name="Tian J."/>
            <person name="Zhou Y."/>
            <person name="Sheng Y."/>
            <person name="Liu T."/>
            <person name="Pan Y."/>
            <person name="Xia L."/>
            <person name="Li J."/>
            <person name="Zhao F."/>
            <person name="Cao W."/>
        </authorList>
    </citation>
    <scope>NUCLEOTIDE SEQUENCE</scope>
    <source>
        <strain evidence="3">Rsan-2018</strain>
        <tissue evidence="3">Larvae</tissue>
    </source>
</reference>
<keyword evidence="1" id="KW-0175">Coiled coil</keyword>
<protein>
    <submittedName>
        <fullName evidence="3">Uncharacterized protein</fullName>
    </submittedName>
</protein>
<feature type="compositionally biased region" description="Pro residues" evidence="2">
    <location>
        <begin position="1"/>
        <end position="12"/>
    </location>
</feature>
<dbReference type="AlphaFoldDB" id="A0A9D4STL4"/>
<name>A0A9D4STL4_RHISA</name>
<evidence type="ECO:0000256" key="1">
    <source>
        <dbReference type="SAM" id="Coils"/>
    </source>
</evidence>
<proteinExistence type="predicted"/>
<comment type="caution">
    <text evidence="3">The sequence shown here is derived from an EMBL/GenBank/DDBJ whole genome shotgun (WGS) entry which is preliminary data.</text>
</comment>
<evidence type="ECO:0000313" key="4">
    <source>
        <dbReference type="Proteomes" id="UP000821837"/>
    </source>
</evidence>
<gene>
    <name evidence="3" type="ORF">HPB52_007747</name>
</gene>
<dbReference type="VEuPathDB" id="VectorBase:RSAN_046473"/>